<sequence>MTNPNDSTPDGDLLVTGELTVLGRIVSASNATLVCEARADGRSQRCVYKPVRGERPLWDFPDGTLAGREVASYLISEALGWGVIPRTILRDGPYGPGMVQRWVDTPESAGERGERLDLVDICPPDRVPEGWFQVLLAYDGEGEEVALIHADDPRLQRIAVLDVLLNNADRKGGHALEGVDGSVYGVDHGICLHRENKLRTVLWGWAGQPIGGVLLADIEAFATALDGDLADRLGEHVTVAEVDALRRRTRDLLADPVMPQPSTHRPIPWPAF</sequence>
<organism evidence="1 2">
    <name type="scientific">Rhodococcus olei</name>
    <dbReference type="NCBI Taxonomy" id="2161675"/>
    <lineage>
        <taxon>Bacteria</taxon>
        <taxon>Bacillati</taxon>
        <taxon>Actinomycetota</taxon>
        <taxon>Actinomycetes</taxon>
        <taxon>Mycobacteriales</taxon>
        <taxon>Nocardiaceae</taxon>
        <taxon>Rhodococcus</taxon>
    </lineage>
</organism>
<dbReference type="EMBL" id="BAABFB010000023">
    <property type="protein sequence ID" value="GAA4474472.1"/>
    <property type="molecule type" value="Genomic_DNA"/>
</dbReference>
<keyword evidence="2" id="KW-1185">Reference proteome</keyword>
<comment type="caution">
    <text evidence="1">The sequence shown here is derived from an EMBL/GenBank/DDBJ whole genome shotgun (WGS) entry which is preliminary data.</text>
</comment>
<gene>
    <name evidence="1" type="ORF">GCM10023094_10130</name>
</gene>
<dbReference type="Proteomes" id="UP001501183">
    <property type="component" value="Unassembled WGS sequence"/>
</dbReference>
<dbReference type="InterPro" id="IPR022292">
    <property type="entry name" value="CHP03843"/>
</dbReference>
<reference evidence="2" key="1">
    <citation type="journal article" date="2019" name="Int. J. Syst. Evol. Microbiol.">
        <title>The Global Catalogue of Microorganisms (GCM) 10K type strain sequencing project: providing services to taxonomists for standard genome sequencing and annotation.</title>
        <authorList>
            <consortium name="The Broad Institute Genomics Platform"/>
            <consortium name="The Broad Institute Genome Sequencing Center for Infectious Disease"/>
            <person name="Wu L."/>
            <person name="Ma J."/>
        </authorList>
    </citation>
    <scope>NUCLEOTIDE SEQUENCE [LARGE SCALE GENOMIC DNA]</scope>
    <source>
        <strain evidence="2">JCM 32206</strain>
    </source>
</reference>
<name>A0ABP8NYK0_9NOCA</name>
<accession>A0ABP8NYK0</accession>
<dbReference type="RefSeq" id="WP_345342666.1">
    <property type="nucleotide sequence ID" value="NZ_BAABFB010000023.1"/>
</dbReference>
<evidence type="ECO:0000313" key="1">
    <source>
        <dbReference type="EMBL" id="GAA4474472.1"/>
    </source>
</evidence>
<protein>
    <submittedName>
        <fullName evidence="1">SCO1664 family protein</fullName>
    </submittedName>
</protein>
<proteinExistence type="predicted"/>
<evidence type="ECO:0000313" key="2">
    <source>
        <dbReference type="Proteomes" id="UP001501183"/>
    </source>
</evidence>
<dbReference type="NCBIfam" id="TIGR03843">
    <property type="entry name" value="SCO1664 family protein"/>
    <property type="match status" value="1"/>
</dbReference>